<keyword evidence="4 8" id="KW-0812">Transmembrane</keyword>
<name>A0A1I0WFD7_9FIRM</name>
<evidence type="ECO:0000256" key="5">
    <source>
        <dbReference type="ARBA" id="ARBA00022989"/>
    </source>
</evidence>
<accession>A0A1I0WFD7</accession>
<evidence type="ECO:0000256" key="3">
    <source>
        <dbReference type="ARBA" id="ARBA00022475"/>
    </source>
</evidence>
<dbReference type="InterPro" id="IPR004299">
    <property type="entry name" value="MBOAT_fam"/>
</dbReference>
<sequence>MTYISMYYYFLVLAVLIIYYLFPIKHRWIALLVGNIGFYFLFYKTGWWIFGITIIISFFAGIALQGFEGKTRKLILILALLAIIAPWFLSKNFNFILKIAQKDPIQWITPLGISFYTLQLISYLVDVYNKKIAPQRNIAHFVLYASFFPQLIQGPIPRYEQLQNQLITGNKFEEKNIVKGFCYIIWGFFLKLMIADKAAVVVDTVFGNYPAYSGGFIWLASILYSVQLYADFLACTTLAQGVSKMFGIEIIDNFARPYFATSVKDFWRRWHISLSSWLKDYIYIPLGGNRKGIIRKYIYLAITFLVSGIWHGAGYKFLVWGGIHAFYQIAGDITHNKREELYEFLNVSAESRKKKILKQIGTFMLINWAWIIFRADSLRLGIKMIKHMFTEFNPWIFWNNQIFTLGLEWKEMMILLFSIVLLWKVGLYHEKGLSISDSIMKQRLVIRWSVYMIAIIGIMVFGTYGFGFNAQDFIYGGF</sequence>
<dbReference type="PIRSF" id="PIRSF016636">
    <property type="entry name" value="AlgI_DltB"/>
    <property type="match status" value="1"/>
</dbReference>
<feature type="transmembrane region" description="Helical" evidence="8">
    <location>
        <begin position="74"/>
        <end position="93"/>
    </location>
</feature>
<dbReference type="EMBL" id="FOJY01000004">
    <property type="protein sequence ID" value="SFA86948.1"/>
    <property type="molecule type" value="Genomic_DNA"/>
</dbReference>
<evidence type="ECO:0000313" key="9">
    <source>
        <dbReference type="EMBL" id="SFA86948.1"/>
    </source>
</evidence>
<evidence type="ECO:0000256" key="2">
    <source>
        <dbReference type="ARBA" id="ARBA00010323"/>
    </source>
</evidence>
<proteinExistence type="inferred from homology"/>
<dbReference type="PANTHER" id="PTHR13285">
    <property type="entry name" value="ACYLTRANSFERASE"/>
    <property type="match status" value="1"/>
</dbReference>
<dbReference type="Pfam" id="PF03062">
    <property type="entry name" value="MBOAT"/>
    <property type="match status" value="1"/>
</dbReference>
<dbReference type="GO" id="GO:0005886">
    <property type="term" value="C:plasma membrane"/>
    <property type="evidence" value="ECO:0007669"/>
    <property type="project" value="UniProtKB-SubCell"/>
</dbReference>
<dbReference type="InterPro" id="IPR028362">
    <property type="entry name" value="AlgI"/>
</dbReference>
<evidence type="ECO:0000256" key="8">
    <source>
        <dbReference type="SAM" id="Phobius"/>
    </source>
</evidence>
<dbReference type="InterPro" id="IPR024194">
    <property type="entry name" value="Ac/AlaTfrase_AlgI/DltB"/>
</dbReference>
<feature type="transmembrane region" description="Helical" evidence="8">
    <location>
        <begin position="215"/>
        <end position="239"/>
    </location>
</feature>
<feature type="transmembrane region" description="Helical" evidence="8">
    <location>
        <begin position="105"/>
        <end position="125"/>
    </location>
</feature>
<evidence type="ECO:0000256" key="1">
    <source>
        <dbReference type="ARBA" id="ARBA00004651"/>
    </source>
</evidence>
<keyword evidence="5 8" id="KW-1133">Transmembrane helix</keyword>
<comment type="similarity">
    <text evidence="2 7">Belongs to the membrane-bound acyltransferase family.</text>
</comment>
<dbReference type="AlphaFoldDB" id="A0A1I0WFD7"/>
<keyword evidence="6 7" id="KW-0472">Membrane</keyword>
<evidence type="ECO:0000256" key="6">
    <source>
        <dbReference type="ARBA" id="ARBA00023136"/>
    </source>
</evidence>
<feature type="transmembrane region" description="Helical" evidence="8">
    <location>
        <begin position="177"/>
        <end position="195"/>
    </location>
</feature>
<keyword evidence="3 7" id="KW-1003">Cell membrane</keyword>
<feature type="transmembrane region" description="Helical" evidence="8">
    <location>
        <begin position="412"/>
        <end position="428"/>
    </location>
</feature>
<dbReference type="PIRSF" id="PIRSF500217">
    <property type="entry name" value="AlgI"/>
    <property type="match status" value="1"/>
</dbReference>
<evidence type="ECO:0000256" key="7">
    <source>
        <dbReference type="PIRNR" id="PIRNR016636"/>
    </source>
</evidence>
<protein>
    <submittedName>
        <fullName evidence="9">D-alanyl-lipoteichoic acid acyltransferase DltB, MBOAT superfamily</fullName>
    </submittedName>
</protein>
<dbReference type="GO" id="GO:0016746">
    <property type="term" value="F:acyltransferase activity"/>
    <property type="evidence" value="ECO:0007669"/>
    <property type="project" value="UniProtKB-KW"/>
</dbReference>
<keyword evidence="10" id="KW-1185">Reference proteome</keyword>
<gene>
    <name evidence="9" type="ORF">SAMN05216249_10426</name>
</gene>
<feature type="transmembrane region" description="Helical" evidence="8">
    <location>
        <begin position="293"/>
        <end position="311"/>
    </location>
</feature>
<dbReference type="InterPro" id="IPR051085">
    <property type="entry name" value="MB_O-acyltransferase"/>
</dbReference>
<keyword evidence="7 9" id="KW-0012">Acyltransferase</keyword>
<feature type="transmembrane region" description="Helical" evidence="8">
    <location>
        <begin position="48"/>
        <end position="67"/>
    </location>
</feature>
<evidence type="ECO:0000313" key="10">
    <source>
        <dbReference type="Proteomes" id="UP000198838"/>
    </source>
</evidence>
<dbReference type="RefSeq" id="WP_177205552.1">
    <property type="nucleotide sequence ID" value="NZ_FOJY01000004.1"/>
</dbReference>
<feature type="transmembrane region" description="Helical" evidence="8">
    <location>
        <begin position="448"/>
        <end position="468"/>
    </location>
</feature>
<dbReference type="GO" id="GO:0042121">
    <property type="term" value="P:alginic acid biosynthetic process"/>
    <property type="evidence" value="ECO:0007669"/>
    <property type="project" value="InterPro"/>
</dbReference>
<reference evidence="9 10" key="1">
    <citation type="submission" date="2016-10" db="EMBL/GenBank/DDBJ databases">
        <authorList>
            <person name="de Groot N.N."/>
        </authorList>
    </citation>
    <scope>NUCLEOTIDE SEQUENCE [LARGE SCALE GENOMIC DNA]</scope>
    <source>
        <strain evidence="9 10">DSM 5522</strain>
    </source>
</reference>
<feature type="transmembrane region" description="Helical" evidence="8">
    <location>
        <begin position="6"/>
        <end position="22"/>
    </location>
</feature>
<organism evidence="9 10">
    <name type="scientific">Acetitomaculum ruminis DSM 5522</name>
    <dbReference type="NCBI Taxonomy" id="1120918"/>
    <lineage>
        <taxon>Bacteria</taxon>
        <taxon>Bacillati</taxon>
        <taxon>Bacillota</taxon>
        <taxon>Clostridia</taxon>
        <taxon>Lachnospirales</taxon>
        <taxon>Lachnospiraceae</taxon>
        <taxon>Acetitomaculum</taxon>
    </lineage>
</organism>
<dbReference type="PANTHER" id="PTHR13285:SF18">
    <property type="entry name" value="PROTEIN-CYSTEINE N-PALMITOYLTRANSFERASE RASP"/>
    <property type="match status" value="1"/>
</dbReference>
<keyword evidence="7 9" id="KW-0808">Transferase</keyword>
<dbReference type="STRING" id="1120918.SAMN05216249_10426"/>
<comment type="subcellular location">
    <subcellularLocation>
        <location evidence="1">Cell membrane</location>
        <topology evidence="1">Multi-pass membrane protein</topology>
    </subcellularLocation>
</comment>
<dbReference type="Proteomes" id="UP000198838">
    <property type="component" value="Unassembled WGS sequence"/>
</dbReference>
<evidence type="ECO:0000256" key="4">
    <source>
        <dbReference type="ARBA" id="ARBA00022692"/>
    </source>
</evidence>